<proteinExistence type="predicted"/>
<dbReference type="PANTHER" id="PTHR32183:SF6">
    <property type="entry name" value="CYSTEINE SULFINATE DESULFINASE_CYSTEINE DESULFURASE AND RELATED ENZYMES"/>
    <property type="match status" value="1"/>
</dbReference>
<name>A0A3A3G381_9BURK</name>
<dbReference type="AlphaFoldDB" id="A0A3A3G381"/>
<evidence type="ECO:0000313" key="5">
    <source>
        <dbReference type="EMBL" id="RJG02948.1"/>
    </source>
</evidence>
<reference evidence="6" key="1">
    <citation type="submission" date="2018-09" db="EMBL/GenBank/DDBJ databases">
        <authorList>
            <person name="Zhu H."/>
        </authorList>
    </citation>
    <scope>NUCLEOTIDE SEQUENCE [LARGE SCALE GENOMIC DNA]</scope>
    <source>
        <strain evidence="6">K1S02-23</strain>
    </source>
</reference>
<evidence type="ECO:0000256" key="1">
    <source>
        <dbReference type="ARBA" id="ARBA00022553"/>
    </source>
</evidence>
<evidence type="ECO:0000256" key="2">
    <source>
        <dbReference type="ARBA" id="ARBA00022603"/>
    </source>
</evidence>
<dbReference type="RefSeq" id="WP_119786448.1">
    <property type="nucleotide sequence ID" value="NZ_QYUQ01000002.1"/>
</dbReference>
<keyword evidence="4" id="KW-0949">S-adenosyl-L-methionine</keyword>
<dbReference type="Proteomes" id="UP000266327">
    <property type="component" value="Unassembled WGS sequence"/>
</dbReference>
<dbReference type="SUPFAM" id="SSF53335">
    <property type="entry name" value="S-adenosyl-L-methionine-dependent methyltransferases"/>
    <property type="match status" value="1"/>
</dbReference>
<keyword evidence="3 5" id="KW-0808">Transferase</keyword>
<keyword evidence="6" id="KW-1185">Reference proteome</keyword>
<dbReference type="GO" id="GO:0032259">
    <property type="term" value="P:methylation"/>
    <property type="evidence" value="ECO:0007669"/>
    <property type="project" value="UniProtKB-KW"/>
</dbReference>
<dbReference type="InterPro" id="IPR008854">
    <property type="entry name" value="TPMT"/>
</dbReference>
<dbReference type="CDD" id="cd02440">
    <property type="entry name" value="AdoMet_MTases"/>
    <property type="match status" value="1"/>
</dbReference>
<evidence type="ECO:0000313" key="6">
    <source>
        <dbReference type="Proteomes" id="UP000266327"/>
    </source>
</evidence>
<evidence type="ECO:0000256" key="3">
    <source>
        <dbReference type="ARBA" id="ARBA00022679"/>
    </source>
</evidence>
<accession>A0A3A3G381</accession>
<gene>
    <name evidence="5" type="ORF">D3878_16300</name>
</gene>
<sequence>MAGPTIDFWQSRFDSGNLPWDRDVSNPQLKQWIDAGMIHPGTSVLVPGCGRGWEVATLAAHGIKATGVDYAPGAIAACQAMLQSEGLDAELIEADVLNLQLASPVDAVYEQTCLCALHPDRWRAYADQLHSWIRPGGQLFALFVQAVSEESAQGFVKGPPYHCDIHAMRALFPSQYWEWPAPPYPRLSPKTGFDELAAVLTRKR</sequence>
<keyword evidence="2 5" id="KW-0489">Methyltransferase</keyword>
<dbReference type="Pfam" id="PF05724">
    <property type="entry name" value="TPMT"/>
    <property type="match status" value="1"/>
</dbReference>
<dbReference type="InterPro" id="IPR029063">
    <property type="entry name" value="SAM-dependent_MTases_sf"/>
</dbReference>
<dbReference type="PANTHER" id="PTHR32183">
    <property type="match status" value="1"/>
</dbReference>
<comment type="caution">
    <text evidence="5">The sequence shown here is derived from an EMBL/GenBank/DDBJ whole genome shotgun (WGS) entry which is preliminary data.</text>
</comment>
<dbReference type="GO" id="GO:0008757">
    <property type="term" value="F:S-adenosylmethionine-dependent methyltransferase activity"/>
    <property type="evidence" value="ECO:0007669"/>
    <property type="project" value="InterPro"/>
</dbReference>
<dbReference type="Gene3D" id="3.40.50.150">
    <property type="entry name" value="Vaccinia Virus protein VP39"/>
    <property type="match status" value="1"/>
</dbReference>
<dbReference type="EMBL" id="QYUQ01000002">
    <property type="protein sequence ID" value="RJG02948.1"/>
    <property type="molecule type" value="Genomic_DNA"/>
</dbReference>
<dbReference type="OrthoDB" id="9778208at2"/>
<evidence type="ECO:0000256" key="4">
    <source>
        <dbReference type="ARBA" id="ARBA00022691"/>
    </source>
</evidence>
<protein>
    <submittedName>
        <fullName evidence="5">Methyltransferase domain-containing protein</fullName>
    </submittedName>
</protein>
<organism evidence="5 6">
    <name type="scientific">Noviherbaspirillum sedimenti</name>
    <dbReference type="NCBI Taxonomy" id="2320865"/>
    <lineage>
        <taxon>Bacteria</taxon>
        <taxon>Pseudomonadati</taxon>
        <taxon>Pseudomonadota</taxon>
        <taxon>Betaproteobacteria</taxon>
        <taxon>Burkholderiales</taxon>
        <taxon>Oxalobacteraceae</taxon>
        <taxon>Noviherbaspirillum</taxon>
    </lineage>
</organism>
<dbReference type="PROSITE" id="PS51585">
    <property type="entry name" value="SAM_MT_TPMT"/>
    <property type="match status" value="1"/>
</dbReference>
<keyword evidence="1" id="KW-0597">Phosphoprotein</keyword>